<evidence type="ECO:0000256" key="1">
    <source>
        <dbReference type="ARBA" id="ARBA00006395"/>
    </source>
</evidence>
<dbReference type="EMBL" id="LN877953">
    <property type="protein sequence ID" value="CUV07533.1"/>
    <property type="molecule type" value="Genomic_DNA"/>
</dbReference>
<dbReference type="SMART" id="SM01161">
    <property type="entry name" value="DUF1767"/>
    <property type="match status" value="1"/>
</dbReference>
<dbReference type="InterPro" id="IPR013894">
    <property type="entry name" value="RMI1_OB"/>
</dbReference>
<dbReference type="OrthoDB" id="341511at2759"/>
<dbReference type="GO" id="GO:0000724">
    <property type="term" value="P:double-strand break repair via homologous recombination"/>
    <property type="evidence" value="ECO:0007669"/>
    <property type="project" value="TreeGrafter"/>
</dbReference>
<dbReference type="VEuPathDB" id="CryptoDB:Chro.70602"/>
<evidence type="ECO:0000259" key="3">
    <source>
        <dbReference type="Pfam" id="PF08585"/>
    </source>
</evidence>
<name>A0A0S4TJK6_CRYHO</name>
<dbReference type="GO" id="GO:0016604">
    <property type="term" value="C:nuclear body"/>
    <property type="evidence" value="ECO:0007669"/>
    <property type="project" value="TreeGrafter"/>
</dbReference>
<reference evidence="4" key="2">
    <citation type="submission" date="2015-08" db="EMBL/GenBank/DDBJ databases">
        <authorList>
            <person name="Babu N.S."/>
            <person name="Beckwith C.J."/>
            <person name="Beseler K.G."/>
            <person name="Brison A."/>
            <person name="Carone J.V."/>
            <person name="Caskin T.P."/>
            <person name="Diamond M."/>
            <person name="Durham M.E."/>
            <person name="Foxe J.M."/>
            <person name="Go M."/>
            <person name="Henderson B.A."/>
            <person name="Jones I.B."/>
            <person name="McGettigan J.A."/>
            <person name="Micheletti S.J."/>
            <person name="Nasrallah M.E."/>
            <person name="Ortiz D."/>
            <person name="Piller C.R."/>
            <person name="Privatt S.R."/>
            <person name="Schneider S.L."/>
            <person name="Sharp S."/>
            <person name="Smith T.C."/>
            <person name="Stanton J.D."/>
            <person name="Ullery H.E."/>
            <person name="Wilson R.J."/>
            <person name="Serrano M.G."/>
            <person name="Buck G."/>
            <person name="Lee V."/>
            <person name="Wang Y."/>
            <person name="Carvalho R."/>
            <person name="Voegtly L."/>
            <person name="Shi R."/>
            <person name="Duckworth R."/>
            <person name="Johnson A."/>
            <person name="Loviza R."/>
            <person name="Walstead R."/>
            <person name="Shah Z."/>
            <person name="Kiflezghi M."/>
            <person name="Wade K."/>
            <person name="Ball S.L."/>
            <person name="Bradley K.W."/>
            <person name="Asai D.J."/>
            <person name="Bowman C.A."/>
            <person name="Russell D.A."/>
            <person name="Pope W.H."/>
            <person name="Jacobs-Sera D."/>
            <person name="Hendrix R.W."/>
            <person name="Hatfull G.F."/>
        </authorList>
    </citation>
    <scope>NUCLEOTIDE SEQUENCE [LARGE SCALE GENOMIC DNA]</scope>
</reference>
<comment type="similarity">
    <text evidence="1">Belongs to the RMI1 family.</text>
</comment>
<dbReference type="AlphaFoldDB" id="A0A0S4TJK6"/>
<dbReference type="VEuPathDB" id="CryptoDB:ChTU502y2012_407g2675"/>
<organism evidence="4">
    <name type="scientific">Cryptosporidium hominis</name>
    <dbReference type="NCBI Taxonomy" id="237895"/>
    <lineage>
        <taxon>Eukaryota</taxon>
        <taxon>Sar</taxon>
        <taxon>Alveolata</taxon>
        <taxon>Apicomplexa</taxon>
        <taxon>Conoidasida</taxon>
        <taxon>Coccidia</taxon>
        <taxon>Eucoccidiorida</taxon>
        <taxon>Eimeriorina</taxon>
        <taxon>Cryptosporidiidae</taxon>
        <taxon>Cryptosporidium</taxon>
    </lineage>
</organism>
<evidence type="ECO:0000313" key="6">
    <source>
        <dbReference type="Proteomes" id="UP001429100"/>
    </source>
</evidence>
<dbReference type="PANTHER" id="PTHR14790:SF15">
    <property type="entry name" value="RECQ-MEDIATED GENOME INSTABILITY PROTEIN 1"/>
    <property type="match status" value="1"/>
</dbReference>
<evidence type="ECO:0000256" key="2">
    <source>
        <dbReference type="ARBA" id="ARBA00018987"/>
    </source>
</evidence>
<protein>
    <recommendedName>
        <fullName evidence="2">RecQ-mediated genome instability protein 1</fullName>
    </recommendedName>
</protein>
<dbReference type="PANTHER" id="PTHR14790">
    <property type="entry name" value="RECQ-MEDIATED GENOME INSTABILITY PROTEIN 1 RMI1"/>
    <property type="match status" value="1"/>
</dbReference>
<gene>
    <name evidence="4" type="ORF">CHUDEA7_5420</name>
    <name evidence="5" type="ORF">GY17_00002429</name>
</gene>
<dbReference type="Gene3D" id="2.40.50.770">
    <property type="entry name" value="RecQ-mediated genome instability protein Rmi1, C-terminal domain"/>
    <property type="match status" value="1"/>
</dbReference>
<dbReference type="VEuPathDB" id="CryptoDB:GY17_00002429"/>
<reference evidence="5 6" key="3">
    <citation type="submission" date="2017-10" db="EMBL/GenBank/DDBJ databases">
        <title>Consistent, comparative and evidence-based genome annotation and re-annotation for the closely-related species, Cryptosporidium parvum, C. hominis and C. tyzzeri.</title>
        <authorList>
            <person name="Baptista R.P."/>
            <person name="Li Y."/>
            <person name="Sateriale A."/>
            <person name="Striepen B."/>
            <person name="Kissinger J.C."/>
        </authorList>
    </citation>
    <scope>NUCLEOTIDE SEQUENCE [LARGE SCALE GENOMIC DNA]</scope>
    <source>
        <strain evidence="5">30976</strain>
    </source>
</reference>
<feature type="domain" description="RecQ mediated genome instability protein 1 OB-fold" evidence="3">
    <location>
        <begin position="58"/>
        <end position="138"/>
    </location>
</feature>
<dbReference type="GO" id="GO:0000712">
    <property type="term" value="P:resolution of meiotic recombination intermediates"/>
    <property type="evidence" value="ECO:0007669"/>
    <property type="project" value="TreeGrafter"/>
</dbReference>
<evidence type="ECO:0000313" key="4">
    <source>
        <dbReference type="EMBL" id="CUV07533.1"/>
    </source>
</evidence>
<dbReference type="InterPro" id="IPR042470">
    <property type="entry name" value="RMI1_N_C_sf"/>
</dbReference>
<dbReference type="VEuPathDB" id="CryptoDB:CHUDEA7_5420"/>
<sequence>MSENLIEHILKDLQIQVCEEVEKLLEPFKEDYDDYSDKLLKLLLSVDLSKIIKKGSLPLDIHSLHKINLKGVHLLQLIEAEDVSKAKSRNRFYFNSDLSKMEQLSITTPSKNRMMKLILTDGTNVCSAMEYRYMPELDEFISFWCKYREHVEKNGDSNQRDNNAHILVLLSGEPEIKRGVMLLLPGMLTFIMHKDAEQSVYDRVKKLNENTGEKPKSGSSSSILSENLVKKPIKTPEGILDIRSYSNFVISNSGLKEKKDNEIFEENYKAISNQKALNQVNSDSFLSNSLIEDELLLEKLEIKDECFIEPDNSDSDSNSVIEIFPKSIEEKENEILDVGIVDDLQGYFDFENYADIEIREDLEYQDENFGGLNSSYLDINNNHEFNLSEAPSALQANSEDLNEIYHPQNEDELVIWVEAVVINSRRSVNSDEMFLELGIHYPMPLPKPWDELLLEDVCLTRQVAERILSIENNKGSSECSNPNFTMDNLLLYVRFIQGNICLNASFDSSNKLKIVNLVGFVPT</sequence>
<dbReference type="GO" id="GO:0031422">
    <property type="term" value="C:RecQ family helicase-topoisomerase III complex"/>
    <property type="evidence" value="ECO:0007669"/>
    <property type="project" value="TreeGrafter"/>
</dbReference>
<dbReference type="Proteomes" id="UP000199752">
    <property type="component" value="Chromosome 7"/>
</dbReference>
<proteinExistence type="inferred from homology"/>
<keyword evidence="6" id="KW-1185">Reference proteome</keyword>
<dbReference type="EMBL" id="JTAI01000006">
    <property type="protein sequence ID" value="PPS95755.1"/>
    <property type="molecule type" value="Genomic_DNA"/>
</dbReference>
<accession>A0A0S4TJK6</accession>
<dbReference type="Proteomes" id="UP001429100">
    <property type="component" value="Unassembled WGS sequence"/>
</dbReference>
<reference evidence="5 6" key="1">
    <citation type="submission" date="2014-11" db="EMBL/GenBank/DDBJ databases">
        <title>Comparative genomic analysis of Cryptosporidium hominis reveals occurrence of genetic recombination in virulent subtypes.</title>
        <authorList>
            <person name="Guo Y."/>
            <person name="Tang K."/>
            <person name="Frace M."/>
            <person name="Li N."/>
            <person name="Roellig D.M."/>
            <person name="Sammons S."/>
            <person name="Knipe K."/>
            <person name="Rowe L."/>
            <person name="Feng Y."/>
            <person name="Xiao L."/>
        </authorList>
    </citation>
    <scope>NUCLEOTIDE SEQUENCE [LARGE SCALE GENOMIC DNA]</scope>
    <source>
        <strain evidence="5">30976</strain>
    </source>
</reference>
<dbReference type="Pfam" id="PF08585">
    <property type="entry name" value="RMI1_N_C"/>
    <property type="match status" value="1"/>
</dbReference>
<evidence type="ECO:0000313" key="5">
    <source>
        <dbReference type="EMBL" id="PPS95755.1"/>
    </source>
</evidence>